<dbReference type="Pfam" id="PF05378">
    <property type="entry name" value="Hydant_A_N"/>
    <property type="match status" value="1"/>
</dbReference>
<evidence type="ECO:0008006" key="10">
    <source>
        <dbReference type="Google" id="ProtNLM"/>
    </source>
</evidence>
<evidence type="ECO:0000259" key="4">
    <source>
        <dbReference type="Pfam" id="PF02538"/>
    </source>
</evidence>
<dbReference type="InterPro" id="IPR008040">
    <property type="entry name" value="Hydant_A_N"/>
</dbReference>
<dbReference type="PANTHER" id="PTHR11365">
    <property type="entry name" value="5-OXOPROLINASE RELATED"/>
    <property type="match status" value="1"/>
</dbReference>
<keyword evidence="9" id="KW-1185">Reference proteome</keyword>
<feature type="domain" description="Hydantoinase A/oxoprolinase" evidence="3">
    <location>
        <begin position="694"/>
        <end position="999"/>
    </location>
</feature>
<evidence type="ECO:0000259" key="3">
    <source>
        <dbReference type="Pfam" id="PF01968"/>
    </source>
</evidence>
<feature type="compositionally biased region" description="Basic and acidic residues" evidence="2">
    <location>
        <begin position="50"/>
        <end position="69"/>
    </location>
</feature>
<evidence type="ECO:0000313" key="9">
    <source>
        <dbReference type="Proteomes" id="UP000701801"/>
    </source>
</evidence>
<dbReference type="InterPro" id="IPR043987">
    <property type="entry name" value="CCZ1/INTU/HSP4_longin_1"/>
</dbReference>
<dbReference type="Pfam" id="PF01968">
    <property type="entry name" value="Hydantoinase_A"/>
    <property type="match status" value="1"/>
</dbReference>
<feature type="non-terminal residue" evidence="8">
    <location>
        <position position="1764"/>
    </location>
</feature>
<dbReference type="GO" id="GO:0017168">
    <property type="term" value="F:5-oxoprolinase (ATP-hydrolyzing) activity"/>
    <property type="evidence" value="ECO:0007669"/>
    <property type="project" value="TreeGrafter"/>
</dbReference>
<evidence type="ECO:0000259" key="6">
    <source>
        <dbReference type="Pfam" id="PF19031"/>
    </source>
</evidence>
<proteinExistence type="inferred from homology"/>
<sequence length="1764" mass="193731">MPPESSFTPARLGFIAIYNPSLGDEDSPSDQIVYYRSPSSRSRSPKKKSRDREERKKEREEREREERNRQLRRVGLAQGMIGFGRTFSGGEAVESVETERGRVIVRELEEGWWVLVSINSEILVKSTTTNSTFSKTTPGAEVVEYSTRGLKPNISLLVDLLRAHSLFLLHHGSSMGEIFASIKREEFNEMVTRYWDSFVASWDFSMHGNPANRLYDGIKIAGFGELGVGVGEEESGSGEREVLEGFQQRLEGLVDLMVGKFGSPDTGTCCEEEQEESQQTGSWLGTGKDPDVEDGVIFMGIGGLSRSGLKDISYLMEDLYRWGDRAYGIEAKEAPDKELKNEEPLASLILTIDGRQFRVIIYANRPFIFAFIFNPEAEPPTNLQLEALIKPLIRSTAPEEAPSKCSISWDSDLLTLKSTVPNIPDLDSTGSPRLHVKAINLHMQLINTFIATRGTEEEECRGGTFTDCVGNPGTGLMEDDVIIKLLSEDPSNYSDAPLEGIRRLMSQFLKQDIQRGEPLDTTKIESIRMGTTVATNALLERKGEKIVMVVTKGFKDCLEIGNQSRPKIFDLNIRKPDVLYERVMEVEERVTLEDYAEDPERIVTKIDSNSEDPDLVKGLSSEAVRILKRPHEETIRKQLQEVYDEGIKSMAVCLMHGYTFPDHEALVGNIAREIGFNHVSLSHELMPMIKLVPRATSACADAYLTPAIKKYIAGFQKGFEGGLGTRSVKEEKGAKGARCEFMQSDGGLVDVDKFSGLKAILSGPAGGVVGYALTSYDEETKIPVIGFDMGGTSTDVSRYGSGRYEHVFETTTAGVTIQSPQLDINTVAAGGGSRLFFRNGLFVVGPESAGAHPGPACYRKGGPATVTDANLFLGRLLPDFFPKIFGKNEDEGLDVTASEKLLTELTEKINQESGKNMTADEVAYGFLTVANETMTRPIRSLTEAKGHDTSKHRLATFGGAGGQHAVAIAESLGIHQILVHRYSSVLSAYGMALADVVDERQEPESQVWVEEGEVKESLKKKISELKEKSKIALVDQGFGEKSIVYEEYLNMRYRGTESALMIVKPDEAEVKDEFNGDEWAFGKAFVKQHQQEFGFTLPDRDIIVDDVRVRGIGKSFEGLSKTVDKQLKEIKPQDVPSGSKEYGRSKVYFNGKRQDTPIYKLEDLAVGDKIKGPAILADGTQTIVVTPSATALIIETHVVINIGEKDLNDTSSKPDTTKEVDPIMLSIFAHRFIAIAEQMGRALEKTSVSTNVKERLDYSCALFDSTGGLVANAPHLPVHLGSMSTCVKRQAEIWKGKLVKGDVIVSNHPEYGGTHLPDITVITPAFDPSGKNILFYVASRAHHADIGGILPGSMPPQSRELYQEGAAIKSEKLVSAGRFNEERITELLLTEPAKYQGCSGTRCLADNISDLKAQISSNMKGINLISTLIEEYGEEVVNFYMVNIQKNAELSVRNLLKDVSKSFEGQDLSAVDYMDDGSPIKLKITIDAEKGEAVFDFAGTGPEVYGNTNAPQAVTYSAIIYCLRCLISEDIPLNQGCLKPIKVLIPPKSFLSPSDKAAVVGGNVLTSQRVTDVILKAFQACAASQGDCNNLTFGFGGNVTGEEATKGFGYYETIAGGSGAGRNWDGTNGVHTHMTNTRITDAEVFERRYPVILREFSIRAGSGGAGTYRGGDGVIRDIEFRMPETQVSILSERRVYHPYGLEGGEDAQCGLNLWVRRVETSNPERSDAMLNGGQAVGEAVYEERRINLGGKNTAKMLKGERIIV</sequence>
<feature type="domain" description="CCZ1/INTU/HSP4 first Longin" evidence="6">
    <location>
        <begin position="14"/>
        <end position="124"/>
    </location>
</feature>
<reference evidence="8" key="1">
    <citation type="submission" date="2021-07" db="EMBL/GenBank/DDBJ databases">
        <authorList>
            <person name="Durling M."/>
        </authorList>
    </citation>
    <scope>NUCLEOTIDE SEQUENCE</scope>
</reference>
<protein>
    <recommendedName>
        <fullName evidence="10">5-oxoprolinase</fullName>
    </recommendedName>
</protein>
<feature type="region of interest" description="Disordered" evidence="2">
    <location>
        <begin position="267"/>
        <end position="286"/>
    </location>
</feature>
<evidence type="ECO:0000259" key="7">
    <source>
        <dbReference type="Pfam" id="PF19278"/>
    </source>
</evidence>
<accession>A0A9N9LJU2</accession>
<evidence type="ECO:0000313" key="8">
    <source>
        <dbReference type="EMBL" id="CAG8976489.1"/>
    </source>
</evidence>
<dbReference type="InterPro" id="IPR003692">
    <property type="entry name" value="Hydantoinase_B"/>
</dbReference>
<feature type="domain" description="Acetophenone carboxylase-like C-terminal" evidence="7">
    <location>
        <begin position="1013"/>
        <end position="1199"/>
    </location>
</feature>
<dbReference type="InterPro" id="IPR049517">
    <property type="entry name" value="ACX-like_C"/>
</dbReference>
<organism evidence="8 9">
    <name type="scientific">Hymenoscyphus albidus</name>
    <dbReference type="NCBI Taxonomy" id="595503"/>
    <lineage>
        <taxon>Eukaryota</taxon>
        <taxon>Fungi</taxon>
        <taxon>Dikarya</taxon>
        <taxon>Ascomycota</taxon>
        <taxon>Pezizomycotina</taxon>
        <taxon>Leotiomycetes</taxon>
        <taxon>Helotiales</taxon>
        <taxon>Helotiaceae</taxon>
        <taxon>Hymenoscyphus</taxon>
    </lineage>
</organism>
<evidence type="ECO:0000259" key="5">
    <source>
        <dbReference type="Pfam" id="PF05378"/>
    </source>
</evidence>
<evidence type="ECO:0000256" key="1">
    <source>
        <dbReference type="ARBA" id="ARBA00010403"/>
    </source>
</evidence>
<name>A0A9N9LJU2_9HELO</name>
<comment type="similarity">
    <text evidence="1">Belongs to the oxoprolinase family.</text>
</comment>
<evidence type="ECO:0000256" key="2">
    <source>
        <dbReference type="SAM" id="MobiDB-lite"/>
    </source>
</evidence>
<dbReference type="EMBL" id="CAJVRM010000180">
    <property type="protein sequence ID" value="CAG8976489.1"/>
    <property type="molecule type" value="Genomic_DNA"/>
</dbReference>
<comment type="caution">
    <text evidence="8">The sequence shown here is derived from an EMBL/GenBank/DDBJ whole genome shotgun (WGS) entry which is preliminary data.</text>
</comment>
<dbReference type="OrthoDB" id="3643at2759"/>
<dbReference type="PANTHER" id="PTHR11365:SF2">
    <property type="entry name" value="5-OXOPROLINASE"/>
    <property type="match status" value="1"/>
</dbReference>
<feature type="domain" description="Hydantoinase B/oxoprolinase" evidence="4">
    <location>
        <begin position="1221"/>
        <end position="1763"/>
    </location>
</feature>
<feature type="domain" description="Hydantoinase/oxoprolinase N-terminal" evidence="5">
    <location>
        <begin position="461"/>
        <end position="675"/>
    </location>
</feature>
<dbReference type="Proteomes" id="UP000701801">
    <property type="component" value="Unassembled WGS sequence"/>
</dbReference>
<dbReference type="InterPro" id="IPR002821">
    <property type="entry name" value="Hydantoinase_A"/>
</dbReference>
<dbReference type="Pfam" id="PF19278">
    <property type="entry name" value="Hydant_A_C"/>
    <property type="match status" value="1"/>
</dbReference>
<dbReference type="GO" id="GO:0005829">
    <property type="term" value="C:cytosol"/>
    <property type="evidence" value="ECO:0007669"/>
    <property type="project" value="TreeGrafter"/>
</dbReference>
<dbReference type="InterPro" id="IPR045079">
    <property type="entry name" value="Oxoprolinase-like"/>
</dbReference>
<dbReference type="GO" id="GO:0016192">
    <property type="term" value="P:vesicle-mediated transport"/>
    <property type="evidence" value="ECO:0007669"/>
    <property type="project" value="InterPro"/>
</dbReference>
<dbReference type="Pfam" id="PF02538">
    <property type="entry name" value="Hydantoinase_B"/>
    <property type="match status" value="1"/>
</dbReference>
<feature type="region of interest" description="Disordered" evidence="2">
    <location>
        <begin position="19"/>
        <end position="71"/>
    </location>
</feature>
<dbReference type="GO" id="GO:0006749">
    <property type="term" value="P:glutathione metabolic process"/>
    <property type="evidence" value="ECO:0007669"/>
    <property type="project" value="TreeGrafter"/>
</dbReference>
<gene>
    <name evidence="8" type="ORF">HYALB_00005986</name>
</gene>
<dbReference type="Pfam" id="PF19031">
    <property type="entry name" value="Intu_longin_1"/>
    <property type="match status" value="1"/>
</dbReference>